<dbReference type="Proteomes" id="UP001054945">
    <property type="component" value="Unassembled WGS sequence"/>
</dbReference>
<proteinExistence type="predicted"/>
<gene>
    <name evidence="1" type="ORF">CEXT_325331</name>
</gene>
<organism evidence="1 2">
    <name type="scientific">Caerostris extrusa</name>
    <name type="common">Bark spider</name>
    <name type="synonym">Caerostris bankana</name>
    <dbReference type="NCBI Taxonomy" id="172846"/>
    <lineage>
        <taxon>Eukaryota</taxon>
        <taxon>Metazoa</taxon>
        <taxon>Ecdysozoa</taxon>
        <taxon>Arthropoda</taxon>
        <taxon>Chelicerata</taxon>
        <taxon>Arachnida</taxon>
        <taxon>Araneae</taxon>
        <taxon>Araneomorphae</taxon>
        <taxon>Entelegynae</taxon>
        <taxon>Araneoidea</taxon>
        <taxon>Araneidae</taxon>
        <taxon>Caerostris</taxon>
    </lineage>
</organism>
<keyword evidence="2" id="KW-1185">Reference proteome</keyword>
<accession>A0AAV4NER7</accession>
<dbReference type="EMBL" id="BPLR01020727">
    <property type="protein sequence ID" value="GIX81914.1"/>
    <property type="molecule type" value="Genomic_DNA"/>
</dbReference>
<evidence type="ECO:0000313" key="2">
    <source>
        <dbReference type="Proteomes" id="UP001054945"/>
    </source>
</evidence>
<protein>
    <submittedName>
        <fullName evidence="1">Uncharacterized protein</fullName>
    </submittedName>
</protein>
<comment type="caution">
    <text evidence="1">The sequence shown here is derived from an EMBL/GenBank/DDBJ whole genome shotgun (WGS) entry which is preliminary data.</text>
</comment>
<evidence type="ECO:0000313" key="1">
    <source>
        <dbReference type="EMBL" id="GIX81914.1"/>
    </source>
</evidence>
<name>A0AAV4NER7_CAEEX</name>
<dbReference type="AlphaFoldDB" id="A0AAV4NER7"/>
<sequence>MSLPFTKLHSRSFLPFGVVINLSWQTDPHTAANNRFQCLINPTPRHNFMPGFFTALLFCGPGLVNYGDGLSLRLAVFNRAYVNKRRLLSSYHISDFPSTV</sequence>
<reference evidence="1 2" key="1">
    <citation type="submission" date="2021-06" db="EMBL/GenBank/DDBJ databases">
        <title>Caerostris extrusa draft genome.</title>
        <authorList>
            <person name="Kono N."/>
            <person name="Arakawa K."/>
        </authorList>
    </citation>
    <scope>NUCLEOTIDE SEQUENCE [LARGE SCALE GENOMIC DNA]</scope>
</reference>